<dbReference type="Gene3D" id="3.40.50.1000">
    <property type="entry name" value="HAD superfamily/HAD-like"/>
    <property type="match status" value="1"/>
</dbReference>
<name>A0A328UC71_9FIRM</name>
<dbReference type="GO" id="GO:0005829">
    <property type="term" value="C:cytosol"/>
    <property type="evidence" value="ECO:0007669"/>
    <property type="project" value="TreeGrafter"/>
</dbReference>
<evidence type="ECO:0000313" key="1">
    <source>
        <dbReference type="EMBL" id="RAQ25512.1"/>
    </source>
</evidence>
<evidence type="ECO:0008006" key="3">
    <source>
        <dbReference type="Google" id="ProtNLM"/>
    </source>
</evidence>
<dbReference type="Gene3D" id="1.10.150.240">
    <property type="entry name" value="Putative phosphatase, domain 2"/>
    <property type="match status" value="1"/>
</dbReference>
<dbReference type="PANTHER" id="PTHR43434">
    <property type="entry name" value="PHOSPHOGLYCOLATE PHOSPHATASE"/>
    <property type="match status" value="1"/>
</dbReference>
<dbReference type="InterPro" id="IPR050155">
    <property type="entry name" value="HAD-like_hydrolase_sf"/>
</dbReference>
<dbReference type="InterPro" id="IPR023214">
    <property type="entry name" value="HAD_sf"/>
</dbReference>
<dbReference type="InterPro" id="IPR041492">
    <property type="entry name" value="HAD_2"/>
</dbReference>
<accession>A0A328UC71</accession>
<evidence type="ECO:0000313" key="2">
    <source>
        <dbReference type="Proteomes" id="UP000249377"/>
    </source>
</evidence>
<organism evidence="1 2">
    <name type="scientific">Hydrogeniiclostridium mannosilyticum</name>
    <dbReference type="NCBI Taxonomy" id="2764322"/>
    <lineage>
        <taxon>Bacteria</taxon>
        <taxon>Bacillati</taxon>
        <taxon>Bacillota</taxon>
        <taxon>Clostridia</taxon>
        <taxon>Eubacteriales</taxon>
        <taxon>Acutalibacteraceae</taxon>
        <taxon>Hydrogeniiclostridium</taxon>
    </lineage>
</organism>
<dbReference type="InterPro" id="IPR023198">
    <property type="entry name" value="PGP-like_dom2"/>
</dbReference>
<comment type="caution">
    <text evidence="1">The sequence shown here is derived from an EMBL/GenBank/DDBJ whole genome shotgun (WGS) entry which is preliminary data.</text>
</comment>
<gene>
    <name evidence="1" type="ORF">DPQ25_10850</name>
</gene>
<dbReference type="EMBL" id="QLYR01000008">
    <property type="protein sequence ID" value="RAQ25512.1"/>
    <property type="molecule type" value="Genomic_DNA"/>
</dbReference>
<dbReference type="Proteomes" id="UP000249377">
    <property type="component" value="Unassembled WGS sequence"/>
</dbReference>
<dbReference type="InterPro" id="IPR036412">
    <property type="entry name" value="HAD-like_sf"/>
</dbReference>
<dbReference type="GO" id="GO:0004713">
    <property type="term" value="F:protein tyrosine kinase activity"/>
    <property type="evidence" value="ECO:0007669"/>
    <property type="project" value="TreeGrafter"/>
</dbReference>
<sequence>MNPIHGSQNILLIFSGGYCMALSAVLFDLDGTLIDTSPGIFKCVNKTLEEMHFPTLGEELLGRYVGPPIYDAFRSVSGLAAADAQEAERRYRKEYAVTGVHEVRFYPGIRELVALLHAEGVKLGVSTLKRENMALIGLREFGVLEYFDCVTGTQEGTKRTKADIIRLTLEQLGGIRPEEAVLIGDTSYDAVGAQEAGVKFMAVSFGFGFKNEKDLAGYPNIGLAHSAEEAALLLRRNGLAQALI</sequence>
<dbReference type="AlphaFoldDB" id="A0A328UC71"/>
<dbReference type="PANTHER" id="PTHR43434:SF20">
    <property type="entry name" value="5'-NUCLEOTIDASE"/>
    <property type="match status" value="1"/>
</dbReference>
<dbReference type="SUPFAM" id="SSF56784">
    <property type="entry name" value="HAD-like"/>
    <property type="match status" value="1"/>
</dbReference>
<proteinExistence type="predicted"/>
<protein>
    <recommendedName>
        <fullName evidence="3">HAD family hydrolase</fullName>
    </recommendedName>
</protein>
<dbReference type="SFLD" id="SFLDG01129">
    <property type="entry name" value="C1.5:_HAD__Beta-PGM__Phosphata"/>
    <property type="match status" value="1"/>
</dbReference>
<reference evidence="1 2" key="1">
    <citation type="submission" date="2018-06" db="EMBL/GenBank/DDBJ databases">
        <title>Noncontiguous genome sequence of Ruminococcaceae bacterium ASD2818.</title>
        <authorList>
            <person name="Chaplin A.V."/>
            <person name="Sokolova S.R."/>
            <person name="Kochetkova T.O."/>
            <person name="Goltsov A.Y."/>
            <person name="Trofimov D.Y."/>
            <person name="Efimov B.A."/>
        </authorList>
    </citation>
    <scope>NUCLEOTIDE SEQUENCE [LARGE SCALE GENOMIC DNA]</scope>
    <source>
        <strain evidence="1 2">ASD2818</strain>
    </source>
</reference>
<dbReference type="Pfam" id="PF13419">
    <property type="entry name" value="HAD_2"/>
    <property type="match status" value="1"/>
</dbReference>
<keyword evidence="2" id="KW-1185">Reference proteome</keyword>
<dbReference type="SFLD" id="SFLDS00003">
    <property type="entry name" value="Haloacid_Dehalogenase"/>
    <property type="match status" value="1"/>
</dbReference>